<proteinExistence type="predicted"/>
<feature type="domain" description="SnoaL-like" evidence="1">
    <location>
        <begin position="143"/>
        <end position="263"/>
    </location>
</feature>
<protein>
    <submittedName>
        <fullName evidence="2">SgcJ/EcaC family oxidoreductase</fullName>
    </submittedName>
</protein>
<dbReference type="Pfam" id="PF13474">
    <property type="entry name" value="SnoaL_3"/>
    <property type="match status" value="2"/>
</dbReference>
<gene>
    <name evidence="2" type="ORF">H9871_04085</name>
</gene>
<dbReference type="InterPro" id="IPR011944">
    <property type="entry name" value="Steroid_delta5-4_isomerase"/>
</dbReference>
<dbReference type="EMBL" id="DXGD01000146">
    <property type="protein sequence ID" value="HIW99303.1"/>
    <property type="molecule type" value="Genomic_DNA"/>
</dbReference>
<dbReference type="NCBIfam" id="TIGR02246">
    <property type="entry name" value="SgcJ/EcaC family oxidoreductase"/>
    <property type="match status" value="1"/>
</dbReference>
<organism evidence="2 3">
    <name type="scientific">Candidatus Nesterenkonia stercoripullorum</name>
    <dbReference type="NCBI Taxonomy" id="2838701"/>
    <lineage>
        <taxon>Bacteria</taxon>
        <taxon>Bacillati</taxon>
        <taxon>Actinomycetota</taxon>
        <taxon>Actinomycetes</taxon>
        <taxon>Micrococcales</taxon>
        <taxon>Micrococcaceae</taxon>
        <taxon>Nesterenkonia</taxon>
    </lineage>
</organism>
<dbReference type="AlphaFoldDB" id="A0A9D1S2D0"/>
<comment type="caution">
    <text evidence="2">The sequence shown here is derived from an EMBL/GenBank/DDBJ whole genome shotgun (WGS) entry which is preliminary data.</text>
</comment>
<reference evidence="2" key="2">
    <citation type="submission" date="2021-04" db="EMBL/GenBank/DDBJ databases">
        <authorList>
            <person name="Gilroy R."/>
        </authorList>
    </citation>
    <scope>NUCLEOTIDE SEQUENCE</scope>
    <source>
        <strain evidence="2">ChiHejej3B27-3195</strain>
    </source>
</reference>
<dbReference type="Proteomes" id="UP000824151">
    <property type="component" value="Unassembled WGS sequence"/>
</dbReference>
<reference evidence="2" key="1">
    <citation type="journal article" date="2021" name="PeerJ">
        <title>Extensive microbial diversity within the chicken gut microbiome revealed by metagenomics and culture.</title>
        <authorList>
            <person name="Gilroy R."/>
            <person name="Ravi A."/>
            <person name="Getino M."/>
            <person name="Pursley I."/>
            <person name="Horton D.L."/>
            <person name="Alikhan N.F."/>
            <person name="Baker D."/>
            <person name="Gharbi K."/>
            <person name="Hall N."/>
            <person name="Watson M."/>
            <person name="Adriaenssens E.M."/>
            <person name="Foster-Nyarko E."/>
            <person name="Jarju S."/>
            <person name="Secka A."/>
            <person name="Antonio M."/>
            <person name="Oren A."/>
            <person name="Chaudhuri R.R."/>
            <person name="La Ragione R."/>
            <person name="Hildebrand F."/>
            <person name="Pallen M.J."/>
        </authorList>
    </citation>
    <scope>NUCLEOTIDE SEQUENCE</scope>
    <source>
        <strain evidence="2">ChiHejej3B27-3195</strain>
    </source>
</reference>
<accession>A0A9D1S2D0</accession>
<evidence type="ECO:0000313" key="3">
    <source>
        <dbReference type="Proteomes" id="UP000824151"/>
    </source>
</evidence>
<dbReference type="InterPro" id="IPR037401">
    <property type="entry name" value="SnoaL-like"/>
</dbReference>
<name>A0A9D1S2D0_9MICC</name>
<evidence type="ECO:0000313" key="2">
    <source>
        <dbReference type="EMBL" id="HIW99303.1"/>
    </source>
</evidence>
<evidence type="ECO:0000259" key="1">
    <source>
        <dbReference type="Pfam" id="PF13474"/>
    </source>
</evidence>
<sequence>MAHAQDEQQIRDLIEQWARAVQQQDLDGVVAGHAEDIVMFDVAPPEQGVRGLEEYRGAWPAFFAWIARGARFELVDLDVTAGAEVAFAHALLRCGEPEELASAPGRRLRLSLGLVKNNGEWLIQHEHHSGTYLPDPHEGEQSVRDIHAQWFADTEAKNLEGIMSHIAEDVVSYEHEEPIEYLGIDAVRSMCEFGLNQTTGPVTWSVPGLRVLARDDVAVAWGLNRMTAQMTDGSVHEEWSRGTRVFRFRDGAWTMVHQHVSYPR</sequence>
<dbReference type="SUPFAM" id="SSF54427">
    <property type="entry name" value="NTF2-like"/>
    <property type="match status" value="2"/>
</dbReference>
<dbReference type="InterPro" id="IPR032710">
    <property type="entry name" value="NTF2-like_dom_sf"/>
</dbReference>
<dbReference type="Gene3D" id="3.10.450.50">
    <property type="match status" value="2"/>
</dbReference>
<feature type="domain" description="SnoaL-like" evidence="1">
    <location>
        <begin position="10"/>
        <end position="129"/>
    </location>
</feature>